<dbReference type="AlphaFoldDB" id="A0AA49GIF8"/>
<evidence type="ECO:0000259" key="1">
    <source>
        <dbReference type="Pfam" id="PF03372"/>
    </source>
</evidence>
<dbReference type="InterPro" id="IPR036691">
    <property type="entry name" value="Endo/exonu/phosph_ase_sf"/>
</dbReference>
<dbReference type="Gene3D" id="3.60.10.10">
    <property type="entry name" value="Endonuclease/exonuclease/phosphatase"/>
    <property type="match status" value="1"/>
</dbReference>
<dbReference type="EMBL" id="CP120682">
    <property type="protein sequence ID" value="WKN34787.1"/>
    <property type="molecule type" value="Genomic_DNA"/>
</dbReference>
<feature type="domain" description="Endonuclease/exonuclease/phosphatase" evidence="1">
    <location>
        <begin position="40"/>
        <end position="335"/>
    </location>
</feature>
<sequence>MADLTLAVWNAEWMNDLFGPNDEAPAFKPDNEVAYHHPDATVKQRREQLSGLLQELQADVLVLVEGPNRTGELQLFFDEDMPGTWQTYVQPGKGQVQNICLAVRTDQERFETNPFKTFDTNNLEVFDPFQIDVDEDGITEQYQFSRRPLYSEIYPKGGSPFRILGLHLKSKGIFASYEWSKWWQIADANRRKILAQATRIRLGFLDTYFESPQSNIPLIVCGDINDGPGLDASEKRLFGSGIERLMGTVWKPEYCFGNALFDQLSKRDQQNLDFSDIYTTNFKDPIFNNTWHQVWIDHILYSKNVPGSWVKDARVYRNSENGEPVWRTYPFASDHFPVVATVST</sequence>
<reference evidence="2" key="1">
    <citation type="journal article" date="2023" name="Comput. Struct. Biotechnol. J.">
        <title>Discovery of a novel marine Bacteroidetes with a rich repertoire of carbohydrate-active enzymes.</title>
        <authorList>
            <person name="Chen B."/>
            <person name="Liu G."/>
            <person name="Chen Q."/>
            <person name="Wang H."/>
            <person name="Liu L."/>
            <person name="Tang K."/>
        </authorList>
    </citation>
    <scope>NUCLEOTIDE SEQUENCE</scope>
    <source>
        <strain evidence="2">TK19036</strain>
    </source>
</reference>
<organism evidence="2">
    <name type="scientific">Roseihalotalea indica</name>
    <dbReference type="NCBI Taxonomy" id="2867963"/>
    <lineage>
        <taxon>Bacteria</taxon>
        <taxon>Pseudomonadati</taxon>
        <taxon>Bacteroidota</taxon>
        <taxon>Cytophagia</taxon>
        <taxon>Cytophagales</taxon>
        <taxon>Catalimonadaceae</taxon>
        <taxon>Roseihalotalea</taxon>
    </lineage>
</organism>
<proteinExistence type="predicted"/>
<accession>A0AA49GIF8</accession>
<evidence type="ECO:0000313" key="2">
    <source>
        <dbReference type="EMBL" id="WKN34787.1"/>
    </source>
</evidence>
<dbReference type="GO" id="GO:0003824">
    <property type="term" value="F:catalytic activity"/>
    <property type="evidence" value="ECO:0007669"/>
    <property type="project" value="InterPro"/>
</dbReference>
<dbReference type="SUPFAM" id="SSF56219">
    <property type="entry name" value="DNase I-like"/>
    <property type="match status" value="1"/>
</dbReference>
<protein>
    <recommendedName>
        <fullName evidence="1">Endonuclease/exonuclease/phosphatase domain-containing protein</fullName>
    </recommendedName>
</protein>
<gene>
    <name evidence="2" type="ORF">K4G66_20645</name>
</gene>
<dbReference type="InterPro" id="IPR005135">
    <property type="entry name" value="Endo/exonuclease/phosphatase"/>
</dbReference>
<reference evidence="2" key="2">
    <citation type="journal article" date="2024" name="Antonie Van Leeuwenhoek">
        <title>Roseihalotalea indica gen. nov., sp. nov., a halophilic Bacteroidetes from mesopelagic Southwest Indian Ocean with higher carbohydrate metabolic potential.</title>
        <authorList>
            <person name="Chen B."/>
            <person name="Zhang M."/>
            <person name="Lin D."/>
            <person name="Ye J."/>
            <person name="Tang K."/>
        </authorList>
    </citation>
    <scope>NUCLEOTIDE SEQUENCE</scope>
    <source>
        <strain evidence="2">TK19036</strain>
    </source>
</reference>
<name>A0AA49GIF8_9BACT</name>
<dbReference type="Pfam" id="PF03372">
    <property type="entry name" value="Exo_endo_phos"/>
    <property type="match status" value="1"/>
</dbReference>